<accession>A0A1S3IT71</accession>
<name>A0A1S3IT71_LINAN</name>
<dbReference type="Pfam" id="PF15160">
    <property type="entry name" value="SASRP1"/>
    <property type="match status" value="1"/>
</dbReference>
<proteinExistence type="predicted"/>
<protein>
    <submittedName>
        <fullName evidence="2 3">Spermatogenesis-associated serine-rich protein 1-like</fullName>
    </submittedName>
</protein>
<dbReference type="RefSeq" id="XP_013401405.1">
    <property type="nucleotide sequence ID" value="XM_013545951.1"/>
</dbReference>
<dbReference type="InterPro" id="IPR029165">
    <property type="entry name" value="SASRP1"/>
</dbReference>
<dbReference type="OMA" id="MRPYPFT"/>
<dbReference type="KEGG" id="lak:106157873"/>
<sequence length="259" mass="30212">MLHLTTEIGKSGIQELEKRHFPDIHNRRGPLPHYKPTGRVYIPHGYGEQPDWRPHNENITPRYSEAGPDWKSQLRYIPSPRNEEGIPIELWPDSFPRLRYFPGKFSCTEKEWSQYPEGYHIGKRSKWNGLHFRSAETTNEISHLMLYGKGRKLCDIDQRNGIACASLGDKQYQAPEYSYNFHKFGSTRPIVNFGGAMQDRPKPDTFVPLQDLPTEPSENFVTKERKRKHEEEVNVVKELETWKPATPLSQTLPQQDKDK</sequence>
<evidence type="ECO:0000313" key="1">
    <source>
        <dbReference type="Proteomes" id="UP000085678"/>
    </source>
</evidence>
<dbReference type="RefSeq" id="XP_013389114.1">
    <property type="nucleotide sequence ID" value="XM_013533660.1"/>
</dbReference>
<dbReference type="PANTHER" id="PTHR35845">
    <property type="entry name" value="SPERMATOGENESIS-ASSOCIATED SERINE-RICH PROTEIN 1"/>
    <property type="match status" value="1"/>
</dbReference>
<dbReference type="Proteomes" id="UP000085678">
    <property type="component" value="Unplaced"/>
</dbReference>
<dbReference type="AlphaFoldDB" id="A0A1S3IT71"/>
<dbReference type="OrthoDB" id="186791at2759"/>
<dbReference type="KEGG" id="lak:106167230"/>
<reference evidence="2 3" key="1">
    <citation type="submission" date="2025-04" db="UniProtKB">
        <authorList>
            <consortium name="RefSeq"/>
        </authorList>
    </citation>
    <scope>IDENTIFICATION</scope>
    <source>
        <tissue evidence="2 3">Gonads</tissue>
    </source>
</reference>
<gene>
    <name evidence="3" type="primary">LOC106167230</name>
    <name evidence="2" type="synonym">LOC106157873</name>
</gene>
<keyword evidence="1" id="KW-1185">Reference proteome</keyword>
<evidence type="ECO:0000313" key="2">
    <source>
        <dbReference type="RefSeq" id="XP_013389114.1"/>
    </source>
</evidence>
<dbReference type="STRING" id="7574.A0A1S3IT71"/>
<dbReference type="GeneID" id="106157873"/>
<dbReference type="PANTHER" id="PTHR35845:SF1">
    <property type="entry name" value="SPERMATOGENESIS-ASSOCIATED SERINE-RICH PROTEIN 1"/>
    <property type="match status" value="1"/>
</dbReference>
<dbReference type="GeneID" id="106167230"/>
<organism evidence="1 3">
    <name type="scientific">Lingula anatina</name>
    <name type="common">Brachiopod</name>
    <name type="synonym">Lingula unguis</name>
    <dbReference type="NCBI Taxonomy" id="7574"/>
    <lineage>
        <taxon>Eukaryota</taxon>
        <taxon>Metazoa</taxon>
        <taxon>Spiralia</taxon>
        <taxon>Lophotrochozoa</taxon>
        <taxon>Brachiopoda</taxon>
        <taxon>Linguliformea</taxon>
        <taxon>Lingulata</taxon>
        <taxon>Lingulida</taxon>
        <taxon>Linguloidea</taxon>
        <taxon>Lingulidae</taxon>
        <taxon>Lingula</taxon>
    </lineage>
</organism>
<evidence type="ECO:0000313" key="3">
    <source>
        <dbReference type="RefSeq" id="XP_013401405.1"/>
    </source>
</evidence>